<gene>
    <name evidence="1" type="ORF">POSPLADRAFT_1050696</name>
</gene>
<accession>A0A1X6MJT3</accession>
<dbReference type="AlphaFoldDB" id="A0A1X6MJT3"/>
<evidence type="ECO:0000313" key="2">
    <source>
        <dbReference type="Proteomes" id="UP000194127"/>
    </source>
</evidence>
<reference evidence="1 2" key="1">
    <citation type="submission" date="2017-04" db="EMBL/GenBank/DDBJ databases">
        <title>Genome Sequence of the Model Brown-Rot Fungus Postia placenta SB12.</title>
        <authorList>
            <consortium name="DOE Joint Genome Institute"/>
            <person name="Gaskell J."/>
            <person name="Kersten P."/>
            <person name="Larrondo L.F."/>
            <person name="Canessa P."/>
            <person name="Martinez D."/>
            <person name="Hibbett D."/>
            <person name="Schmoll M."/>
            <person name="Kubicek C.P."/>
            <person name="Martinez A.T."/>
            <person name="Yadav J."/>
            <person name="Master E."/>
            <person name="Magnuson J.K."/>
            <person name="James T."/>
            <person name="Yaver D."/>
            <person name="Berka R."/>
            <person name="Labutti K."/>
            <person name="Lipzen A."/>
            <person name="Aerts A."/>
            <person name="Barry K."/>
            <person name="Henrissat B."/>
            <person name="Blanchette R."/>
            <person name="Grigoriev I."/>
            <person name="Cullen D."/>
        </authorList>
    </citation>
    <scope>NUCLEOTIDE SEQUENCE [LARGE SCALE GENOMIC DNA]</scope>
    <source>
        <strain evidence="1 2">MAD-698-R-SB12</strain>
    </source>
</reference>
<name>A0A1X6MJT3_9APHY</name>
<dbReference type="EMBL" id="KZ110613">
    <property type="protein sequence ID" value="OSX56496.1"/>
    <property type="molecule type" value="Genomic_DNA"/>
</dbReference>
<keyword evidence="2" id="KW-1185">Reference proteome</keyword>
<dbReference type="Proteomes" id="UP000194127">
    <property type="component" value="Unassembled WGS sequence"/>
</dbReference>
<evidence type="ECO:0000313" key="1">
    <source>
        <dbReference type="EMBL" id="OSX56496.1"/>
    </source>
</evidence>
<dbReference type="RefSeq" id="XP_024333290.1">
    <property type="nucleotide sequence ID" value="XM_024480041.1"/>
</dbReference>
<proteinExistence type="predicted"/>
<dbReference type="GeneID" id="36324991"/>
<organism evidence="1 2">
    <name type="scientific">Postia placenta MAD-698-R-SB12</name>
    <dbReference type="NCBI Taxonomy" id="670580"/>
    <lineage>
        <taxon>Eukaryota</taxon>
        <taxon>Fungi</taxon>
        <taxon>Dikarya</taxon>
        <taxon>Basidiomycota</taxon>
        <taxon>Agaricomycotina</taxon>
        <taxon>Agaricomycetes</taxon>
        <taxon>Polyporales</taxon>
        <taxon>Adustoporiaceae</taxon>
        <taxon>Rhodonia</taxon>
    </lineage>
</organism>
<protein>
    <submittedName>
        <fullName evidence="1">Uncharacterized protein</fullName>
    </submittedName>
</protein>
<sequence length="78" mass="8526">MFLSDQAYEPSNSSDRELTGLVLLTTGLRLFHLTSTLPSCSSSFVRELNTPPATTRSQYSPSVTGTTSCTALFSMCRR</sequence>